<feature type="non-terminal residue" evidence="9">
    <location>
        <position position="1"/>
    </location>
</feature>
<dbReference type="PROSITE" id="PS00640">
    <property type="entry name" value="THIOL_PROTEASE_ASN"/>
    <property type="match status" value="2"/>
</dbReference>
<feature type="domain" description="Peptidase C1A papain C-terminal" evidence="8">
    <location>
        <begin position="327"/>
        <end position="563"/>
    </location>
</feature>
<keyword evidence="6" id="KW-0865">Zymogen</keyword>
<dbReference type="InterPro" id="IPR013128">
    <property type="entry name" value="Peptidase_C1A"/>
</dbReference>
<dbReference type="OrthoDB" id="640249at2759"/>
<keyword evidence="3" id="KW-0732">Signal</keyword>
<evidence type="ECO:0000256" key="3">
    <source>
        <dbReference type="ARBA" id="ARBA00022729"/>
    </source>
</evidence>
<dbReference type="EMBL" id="CAJPVJ010008301">
    <property type="protein sequence ID" value="CAG2171829.1"/>
    <property type="molecule type" value="Genomic_DNA"/>
</dbReference>
<dbReference type="Gene3D" id="3.90.70.10">
    <property type="entry name" value="Cysteine proteinases"/>
    <property type="match status" value="2"/>
</dbReference>
<dbReference type="SUPFAM" id="SSF54001">
    <property type="entry name" value="Cysteine proteinases"/>
    <property type="match status" value="2"/>
</dbReference>
<keyword evidence="10" id="KW-1185">Reference proteome</keyword>
<dbReference type="SMART" id="SM00645">
    <property type="entry name" value="Pept_C1"/>
    <property type="match status" value="2"/>
</dbReference>
<evidence type="ECO:0000256" key="7">
    <source>
        <dbReference type="ARBA" id="ARBA00023157"/>
    </source>
</evidence>
<evidence type="ECO:0000256" key="2">
    <source>
        <dbReference type="ARBA" id="ARBA00022670"/>
    </source>
</evidence>
<dbReference type="Proteomes" id="UP000728032">
    <property type="component" value="Unassembled WGS sequence"/>
</dbReference>
<keyword evidence="7" id="KW-1015">Disulfide bond</keyword>
<dbReference type="Pfam" id="PF00112">
    <property type="entry name" value="Peptidase_C1"/>
    <property type="match status" value="2"/>
</dbReference>
<evidence type="ECO:0000259" key="8">
    <source>
        <dbReference type="SMART" id="SM00645"/>
    </source>
</evidence>
<reference evidence="9" key="1">
    <citation type="submission" date="2020-11" db="EMBL/GenBank/DDBJ databases">
        <authorList>
            <person name="Tran Van P."/>
        </authorList>
    </citation>
    <scope>NUCLEOTIDE SEQUENCE</scope>
</reference>
<evidence type="ECO:0000256" key="6">
    <source>
        <dbReference type="ARBA" id="ARBA00023145"/>
    </source>
</evidence>
<dbReference type="InterPro" id="IPR025660">
    <property type="entry name" value="Pept_his_AS"/>
</dbReference>
<dbReference type="CDD" id="cd02620">
    <property type="entry name" value="Peptidase_C1A_CathepsinB"/>
    <property type="match status" value="2"/>
</dbReference>
<dbReference type="FunFam" id="3.90.70.10:FF:000031">
    <property type="entry name" value="Cathepsin B"/>
    <property type="match status" value="2"/>
</dbReference>
<accession>A0A7R9M6R5</accession>
<gene>
    <name evidence="9" type="ORF">ONB1V03_LOCUS11288</name>
</gene>
<dbReference type="InterPro" id="IPR038765">
    <property type="entry name" value="Papain-like_cys_pep_sf"/>
</dbReference>
<dbReference type="GO" id="GO:0008234">
    <property type="term" value="F:cysteine-type peptidase activity"/>
    <property type="evidence" value="ECO:0007669"/>
    <property type="project" value="UniProtKB-KW"/>
</dbReference>
<organism evidence="9">
    <name type="scientific">Oppiella nova</name>
    <dbReference type="NCBI Taxonomy" id="334625"/>
    <lineage>
        <taxon>Eukaryota</taxon>
        <taxon>Metazoa</taxon>
        <taxon>Ecdysozoa</taxon>
        <taxon>Arthropoda</taxon>
        <taxon>Chelicerata</taxon>
        <taxon>Arachnida</taxon>
        <taxon>Acari</taxon>
        <taxon>Acariformes</taxon>
        <taxon>Sarcoptiformes</taxon>
        <taxon>Oribatida</taxon>
        <taxon>Brachypylina</taxon>
        <taxon>Oppioidea</taxon>
        <taxon>Oppiidae</taxon>
        <taxon>Oppiella</taxon>
    </lineage>
</organism>
<evidence type="ECO:0000256" key="1">
    <source>
        <dbReference type="ARBA" id="ARBA00008455"/>
    </source>
</evidence>
<dbReference type="GO" id="GO:0006508">
    <property type="term" value="P:proteolysis"/>
    <property type="evidence" value="ECO:0007669"/>
    <property type="project" value="UniProtKB-KW"/>
</dbReference>
<evidence type="ECO:0000256" key="5">
    <source>
        <dbReference type="ARBA" id="ARBA00022807"/>
    </source>
</evidence>
<dbReference type="InterPro" id="IPR025661">
    <property type="entry name" value="Pept_asp_AS"/>
</dbReference>
<protein>
    <recommendedName>
        <fullName evidence="8">Peptidase C1A papain C-terminal domain-containing protein</fullName>
    </recommendedName>
</protein>
<sequence>AGKNFEKGSEPVLGLLPGYEPLPPSSDIIYNISDEDISENFDARVQWPDCYTIKEIRNQGCCGSCWAVSAAEVISDRICIASKGEQQVEVSSEDILTCSGAGNCSYGYPSGGFDYYVESGVISGGEVDSHKGCQPYTIIGDHPCASTVPTPKCQESCIAGYNRTYTQDKHFGSKSYGVDVKDVQKEIMTNGPVAAGFTVYEDFYSYKSGVYQHVTGKQNGGHGVKLMGWGVDNGVKYWLVANSWGTVFGEQGYFKIKRGNNECGFEGGFDAVTPKLDQIDYINSLGTTWQAGKNFEKGFEPALGLAPGYKPLPPSSDITYDIADENVPEDYDPRIHLKYCYTVKEIRNQGCCGSCWAFSASEVISDRICIASGNKQQVEVSAEDVLTCSGAGSCQGGWPSAVFDYYIKSGVITGGLVDSHEGCQPYTITGDHPCASYVPTPKCQKSCIAGYNRTYTQDKHFGSKAYGVSLKDVQKELMTNGPVSAMFTVYNDFFAYKTGVYQHVTGEAKGLHAVKLMGWGVDNGVKYWLVANSWGTVFGDQGYFKIKRGNDECGFEGGFDAVTPKLE</sequence>
<dbReference type="PANTHER" id="PTHR12411">
    <property type="entry name" value="CYSTEINE PROTEASE FAMILY C1-RELATED"/>
    <property type="match status" value="1"/>
</dbReference>
<comment type="similarity">
    <text evidence="1">Belongs to the peptidase C1 family.</text>
</comment>
<dbReference type="PRINTS" id="PR00705">
    <property type="entry name" value="PAPAIN"/>
</dbReference>
<dbReference type="InterPro" id="IPR000169">
    <property type="entry name" value="Pept_cys_AS"/>
</dbReference>
<name>A0A7R9M6R5_9ACAR</name>
<dbReference type="EMBL" id="OC923126">
    <property type="protein sequence ID" value="CAD7654642.1"/>
    <property type="molecule type" value="Genomic_DNA"/>
</dbReference>
<dbReference type="AlphaFoldDB" id="A0A7R9M6R5"/>
<keyword evidence="2" id="KW-0645">Protease</keyword>
<dbReference type="PROSITE" id="PS00639">
    <property type="entry name" value="THIOL_PROTEASE_HIS"/>
    <property type="match status" value="2"/>
</dbReference>
<feature type="domain" description="Peptidase C1A papain C-terminal" evidence="8">
    <location>
        <begin position="37"/>
        <end position="273"/>
    </location>
</feature>
<evidence type="ECO:0000256" key="4">
    <source>
        <dbReference type="ARBA" id="ARBA00022801"/>
    </source>
</evidence>
<keyword evidence="5" id="KW-0788">Thiol protease</keyword>
<keyword evidence="4" id="KW-0378">Hydrolase</keyword>
<evidence type="ECO:0000313" key="9">
    <source>
        <dbReference type="EMBL" id="CAD7654642.1"/>
    </source>
</evidence>
<dbReference type="InterPro" id="IPR000668">
    <property type="entry name" value="Peptidase_C1A_C"/>
</dbReference>
<proteinExistence type="inferred from homology"/>
<dbReference type="PROSITE" id="PS00139">
    <property type="entry name" value="THIOL_PROTEASE_CYS"/>
    <property type="match status" value="2"/>
</dbReference>
<evidence type="ECO:0000313" key="10">
    <source>
        <dbReference type="Proteomes" id="UP000728032"/>
    </source>
</evidence>